<evidence type="ECO:0000256" key="1">
    <source>
        <dbReference type="ARBA" id="ARBA00009500"/>
    </source>
</evidence>
<protein>
    <submittedName>
        <fullName evidence="4">(rape) hypothetical protein</fullName>
    </submittedName>
    <submittedName>
        <fullName evidence="5">BnaA06g25240D protein</fullName>
    </submittedName>
</protein>
<dbReference type="InterPro" id="IPR036186">
    <property type="entry name" value="Serpin_sf"/>
</dbReference>
<dbReference type="Proteomes" id="UP000028999">
    <property type="component" value="Unassembled WGS sequence"/>
</dbReference>
<evidence type="ECO:0000256" key="2">
    <source>
        <dbReference type="RuleBase" id="RU000411"/>
    </source>
</evidence>
<dbReference type="CDD" id="cd02043">
    <property type="entry name" value="serpinP_plants"/>
    <property type="match status" value="1"/>
</dbReference>
<dbReference type="InterPro" id="IPR000215">
    <property type="entry name" value="Serpin_fam"/>
</dbReference>
<reference evidence="5 6" key="1">
    <citation type="journal article" date="2014" name="Science">
        <title>Plant genetics. Early allopolyploid evolution in the post-Neolithic Brassica napus oilseed genome.</title>
        <authorList>
            <person name="Chalhoub B."/>
            <person name="Denoeud F."/>
            <person name="Liu S."/>
            <person name="Parkin I.A."/>
            <person name="Tang H."/>
            <person name="Wang X."/>
            <person name="Chiquet J."/>
            <person name="Belcram H."/>
            <person name="Tong C."/>
            <person name="Samans B."/>
            <person name="Correa M."/>
            <person name="Da Silva C."/>
            <person name="Just J."/>
            <person name="Falentin C."/>
            <person name="Koh C.S."/>
            <person name="Le Clainche I."/>
            <person name="Bernard M."/>
            <person name="Bento P."/>
            <person name="Noel B."/>
            <person name="Labadie K."/>
            <person name="Alberti A."/>
            <person name="Charles M."/>
            <person name="Arnaud D."/>
            <person name="Guo H."/>
            <person name="Daviaud C."/>
            <person name="Alamery S."/>
            <person name="Jabbari K."/>
            <person name="Zhao M."/>
            <person name="Edger P.P."/>
            <person name="Chelaifa H."/>
            <person name="Tack D."/>
            <person name="Lassalle G."/>
            <person name="Mestiri I."/>
            <person name="Schnel N."/>
            <person name="Le Paslier M.C."/>
            <person name="Fan G."/>
            <person name="Renault V."/>
            <person name="Bayer P.E."/>
            <person name="Golicz A.A."/>
            <person name="Manoli S."/>
            <person name="Lee T.H."/>
            <person name="Thi V.H."/>
            <person name="Chalabi S."/>
            <person name="Hu Q."/>
            <person name="Fan C."/>
            <person name="Tollenaere R."/>
            <person name="Lu Y."/>
            <person name="Battail C."/>
            <person name="Shen J."/>
            <person name="Sidebottom C.H."/>
            <person name="Wang X."/>
            <person name="Canaguier A."/>
            <person name="Chauveau A."/>
            <person name="Berard A."/>
            <person name="Deniot G."/>
            <person name="Guan M."/>
            <person name="Liu Z."/>
            <person name="Sun F."/>
            <person name="Lim Y.P."/>
            <person name="Lyons E."/>
            <person name="Town C.D."/>
            <person name="Bancroft I."/>
            <person name="Wang X."/>
            <person name="Meng J."/>
            <person name="Ma J."/>
            <person name="Pires J.C."/>
            <person name="King G.J."/>
            <person name="Brunel D."/>
            <person name="Delourme R."/>
            <person name="Renard M."/>
            <person name="Aury J.M."/>
            <person name="Adams K.L."/>
            <person name="Batley J."/>
            <person name="Snowdon R.J."/>
            <person name="Tost J."/>
            <person name="Edwards D."/>
            <person name="Zhou Y."/>
            <person name="Hua W."/>
            <person name="Sharpe A.G."/>
            <person name="Paterson A.H."/>
            <person name="Guan C."/>
            <person name="Wincker P."/>
        </authorList>
    </citation>
    <scope>NUCLEOTIDE SEQUENCE [LARGE SCALE GENOMIC DNA]</scope>
    <source>
        <strain evidence="6">cv. Darmor-bzh</strain>
    </source>
</reference>
<dbReference type="Proteomes" id="UP001295469">
    <property type="component" value="Chromosome A06"/>
</dbReference>
<reference evidence="4" key="3">
    <citation type="submission" date="2021-01" db="EMBL/GenBank/DDBJ databases">
        <authorList>
            <consortium name="Genoscope - CEA"/>
            <person name="William W."/>
        </authorList>
    </citation>
    <scope>NUCLEOTIDE SEQUENCE</scope>
</reference>
<dbReference type="Gramene" id="CDY29233">
    <property type="protein sequence ID" value="CDY29233"/>
    <property type="gene ID" value="GSBRNA2T00042161001"/>
</dbReference>
<sequence>MDLREAMRNQNDVAVNLSMNVLSSATKDSNVIFSPASINSAITMHAAGPGGESSSIEELKTIFREISSVVFADQSASGGPKITAANGLWIEKSLSVDPKFKDLFENFFNAVYAPVDFRSKAEEVREEVNSWVENHTNNLIKDLLPAGSVASDTDKIYANALYFKGAWKRPFEKYNTRDRDFHLVNGTSVSVPFMTSSDDQYVRAYDGFKVLRLPYRRGSNDSTSPIRKFSMYFYLPDKKDGLYELLEKMGSTPEFVNNHIPGFRDELGAFRIPKFRISFGFSVSTVLDQLGMRSISLYHKACVEIDEEGAEAAAATADDDMGFSLYMEPPKRIDFVADHPFLFLIREDKTGTVLFFGQIFDPSQTCPGSRLEPCSNYWSESDEDYY</sequence>
<dbReference type="InterPro" id="IPR023796">
    <property type="entry name" value="Serpin_dom"/>
</dbReference>
<dbReference type="EMBL" id="HG994360">
    <property type="protein sequence ID" value="CAF2088375.1"/>
    <property type="molecule type" value="Genomic_DNA"/>
</dbReference>
<gene>
    <name evidence="5" type="primary">BnaA06g25240D</name>
    <name evidence="4" type="ORF">DARMORV10_A06P33220.1</name>
    <name evidence="5" type="ORF">GSBRNA2T00042161001</name>
</gene>
<comment type="similarity">
    <text evidence="1 2">Belongs to the serpin family.</text>
</comment>
<reference evidence="5" key="2">
    <citation type="submission" date="2014-06" db="EMBL/GenBank/DDBJ databases">
        <authorList>
            <person name="Genoscope - CEA"/>
        </authorList>
    </citation>
    <scope>NUCLEOTIDE SEQUENCE</scope>
</reference>
<dbReference type="GO" id="GO:0005615">
    <property type="term" value="C:extracellular space"/>
    <property type="evidence" value="ECO:0000318"/>
    <property type="project" value="GO_Central"/>
</dbReference>
<dbReference type="Gene3D" id="2.30.39.10">
    <property type="entry name" value="Alpha-1-antitrypsin, domain 1"/>
    <property type="match status" value="1"/>
</dbReference>
<organism evidence="5 6">
    <name type="scientific">Brassica napus</name>
    <name type="common">Rape</name>
    <dbReference type="NCBI Taxonomy" id="3708"/>
    <lineage>
        <taxon>Eukaryota</taxon>
        <taxon>Viridiplantae</taxon>
        <taxon>Streptophyta</taxon>
        <taxon>Embryophyta</taxon>
        <taxon>Tracheophyta</taxon>
        <taxon>Spermatophyta</taxon>
        <taxon>Magnoliopsida</taxon>
        <taxon>eudicotyledons</taxon>
        <taxon>Gunneridae</taxon>
        <taxon>Pentapetalae</taxon>
        <taxon>rosids</taxon>
        <taxon>malvids</taxon>
        <taxon>Brassicales</taxon>
        <taxon>Brassicaceae</taxon>
        <taxon>Brassiceae</taxon>
        <taxon>Brassica</taxon>
    </lineage>
</organism>
<evidence type="ECO:0000313" key="4">
    <source>
        <dbReference type="EMBL" id="CAF2088375.1"/>
    </source>
</evidence>
<dbReference type="InterPro" id="IPR042185">
    <property type="entry name" value="Serpin_sf_2"/>
</dbReference>
<evidence type="ECO:0000313" key="5">
    <source>
        <dbReference type="EMBL" id="CDY29233.1"/>
    </source>
</evidence>
<dbReference type="PANTHER" id="PTHR11461">
    <property type="entry name" value="SERINE PROTEASE INHIBITOR, SERPIN"/>
    <property type="match status" value="1"/>
</dbReference>
<dbReference type="AlphaFoldDB" id="A0A078GX97"/>
<dbReference type="STRING" id="3708.A0A078GX97"/>
<dbReference type="EMBL" id="LK032233">
    <property type="protein sequence ID" value="CDY29233.1"/>
    <property type="molecule type" value="Genomic_DNA"/>
</dbReference>
<evidence type="ECO:0000313" key="6">
    <source>
        <dbReference type="Proteomes" id="UP000028999"/>
    </source>
</evidence>
<dbReference type="Pfam" id="PF00079">
    <property type="entry name" value="Serpin"/>
    <property type="match status" value="1"/>
</dbReference>
<feature type="domain" description="Serpin" evidence="3">
    <location>
        <begin position="15"/>
        <end position="362"/>
    </location>
</feature>
<proteinExistence type="inferred from homology"/>
<accession>A0A078GX97</accession>
<dbReference type="PROSITE" id="PS00284">
    <property type="entry name" value="SERPIN"/>
    <property type="match status" value="1"/>
</dbReference>
<dbReference type="Gene3D" id="3.30.497.10">
    <property type="entry name" value="Antithrombin, subunit I, domain 2"/>
    <property type="match status" value="1"/>
</dbReference>
<dbReference type="PANTHER" id="PTHR11461:SF321">
    <property type="entry name" value="SERPIN-Z1"/>
    <property type="match status" value="1"/>
</dbReference>
<dbReference type="SUPFAM" id="SSF56574">
    <property type="entry name" value="Serpins"/>
    <property type="match status" value="1"/>
</dbReference>
<dbReference type="PaxDb" id="3708-A0A078GX97"/>
<dbReference type="InterPro" id="IPR042178">
    <property type="entry name" value="Serpin_sf_1"/>
</dbReference>
<dbReference type="SMR" id="A0A078GX97"/>
<keyword evidence="6" id="KW-1185">Reference proteome</keyword>
<dbReference type="InterPro" id="IPR023795">
    <property type="entry name" value="Serpin_CS"/>
</dbReference>
<evidence type="ECO:0000259" key="3">
    <source>
        <dbReference type="SMART" id="SM00093"/>
    </source>
</evidence>
<dbReference type="SMART" id="SM00093">
    <property type="entry name" value="SERPIN"/>
    <property type="match status" value="1"/>
</dbReference>
<dbReference type="OMA" id="AMQFKIE"/>
<name>A0A078GX97_BRANA</name>
<dbReference type="GO" id="GO:0004867">
    <property type="term" value="F:serine-type endopeptidase inhibitor activity"/>
    <property type="evidence" value="ECO:0007669"/>
    <property type="project" value="InterPro"/>
</dbReference>